<organism evidence="4 5">
    <name type="scientific">Hibiscus sabdariffa</name>
    <name type="common">roselle</name>
    <dbReference type="NCBI Taxonomy" id="183260"/>
    <lineage>
        <taxon>Eukaryota</taxon>
        <taxon>Viridiplantae</taxon>
        <taxon>Streptophyta</taxon>
        <taxon>Embryophyta</taxon>
        <taxon>Tracheophyta</taxon>
        <taxon>Spermatophyta</taxon>
        <taxon>Magnoliopsida</taxon>
        <taxon>eudicotyledons</taxon>
        <taxon>Gunneridae</taxon>
        <taxon>Pentapetalae</taxon>
        <taxon>rosids</taxon>
        <taxon>malvids</taxon>
        <taxon>Malvales</taxon>
        <taxon>Malvaceae</taxon>
        <taxon>Malvoideae</taxon>
        <taxon>Hibiscus</taxon>
    </lineage>
</organism>
<keyword evidence="5" id="KW-1185">Reference proteome</keyword>
<comment type="caution">
    <text evidence="4">The sequence shown here is derived from an EMBL/GenBank/DDBJ whole genome shotgun (WGS) entry which is preliminary data.</text>
</comment>
<proteinExistence type="inferred from homology"/>
<dbReference type="Pfam" id="PF13041">
    <property type="entry name" value="PPR_2"/>
    <property type="match status" value="2"/>
</dbReference>
<dbReference type="NCBIfam" id="TIGR00756">
    <property type="entry name" value="PPR"/>
    <property type="match status" value="3"/>
</dbReference>
<keyword evidence="2" id="KW-0677">Repeat</keyword>
<evidence type="ECO:0000256" key="2">
    <source>
        <dbReference type="ARBA" id="ARBA00022737"/>
    </source>
</evidence>
<feature type="repeat" description="PPR" evidence="3">
    <location>
        <begin position="86"/>
        <end position="120"/>
    </location>
</feature>
<dbReference type="EMBL" id="JBBPBN010000079">
    <property type="protein sequence ID" value="KAK8983669.1"/>
    <property type="molecule type" value="Genomic_DNA"/>
</dbReference>
<feature type="repeat" description="PPR" evidence="3">
    <location>
        <begin position="178"/>
        <end position="212"/>
    </location>
</feature>
<dbReference type="Gene3D" id="1.25.40.10">
    <property type="entry name" value="Tetratricopeptide repeat domain"/>
    <property type="match status" value="3"/>
</dbReference>
<gene>
    <name evidence="4" type="ORF">V6N11_009458</name>
</gene>
<evidence type="ECO:0000313" key="4">
    <source>
        <dbReference type="EMBL" id="KAK8983669.1"/>
    </source>
</evidence>
<feature type="repeat" description="PPR" evidence="3">
    <location>
        <begin position="121"/>
        <end position="155"/>
    </location>
</feature>
<accession>A0ABR2P5G1</accession>
<dbReference type="PROSITE" id="PS51375">
    <property type="entry name" value="PPR"/>
    <property type="match status" value="3"/>
</dbReference>
<dbReference type="PANTHER" id="PTHR47933">
    <property type="entry name" value="PENTATRICOPEPTIDE REPEAT-CONTAINING PROTEIN 1, MITOCHONDRIAL"/>
    <property type="match status" value="1"/>
</dbReference>
<evidence type="ECO:0008006" key="6">
    <source>
        <dbReference type="Google" id="ProtNLM"/>
    </source>
</evidence>
<dbReference type="Pfam" id="PF01535">
    <property type="entry name" value="PPR"/>
    <property type="match status" value="1"/>
</dbReference>
<sequence length="224" mass="25647">MIEKNILFDVVVYNFLTNGLLRLGKYEAQSVYVRMRELDLSLDLITCNMMINAYCKEIVKGFCGIGLVSYGEWVMYNLTTDGICKDVIGFNILIDGYCKSGDMNYAMKLMDRMRRECLVLDIISYNTYINGFCKRGEFFMAKSLIDEISGSRRRNDLKILADNGNQKEVKNGVVLEPNFITYTTLISAYCKQEVLKEALFLHEEMMVNGILPDAITYRSINNGL</sequence>
<evidence type="ECO:0000256" key="3">
    <source>
        <dbReference type="PROSITE-ProRule" id="PRU00708"/>
    </source>
</evidence>
<dbReference type="InterPro" id="IPR051240">
    <property type="entry name" value="Mito_RNA-Proc/Resp"/>
</dbReference>
<dbReference type="Proteomes" id="UP001396334">
    <property type="component" value="Unassembled WGS sequence"/>
</dbReference>
<dbReference type="PANTHER" id="PTHR47933:SF45">
    <property type="entry name" value="PENTACOTRIPEPTIDE-REPEAT REGION OF PRORP DOMAIN-CONTAINING PROTEIN"/>
    <property type="match status" value="1"/>
</dbReference>
<name>A0ABR2P5G1_9ROSI</name>
<dbReference type="InterPro" id="IPR011990">
    <property type="entry name" value="TPR-like_helical_dom_sf"/>
</dbReference>
<comment type="similarity">
    <text evidence="1">Belongs to the PPR family. P subfamily.</text>
</comment>
<protein>
    <recommendedName>
        <fullName evidence="6">Pentatricopeptide repeat-containing protein</fullName>
    </recommendedName>
</protein>
<dbReference type="InterPro" id="IPR002885">
    <property type="entry name" value="PPR_rpt"/>
</dbReference>
<evidence type="ECO:0000313" key="5">
    <source>
        <dbReference type="Proteomes" id="UP001396334"/>
    </source>
</evidence>
<evidence type="ECO:0000256" key="1">
    <source>
        <dbReference type="ARBA" id="ARBA00007626"/>
    </source>
</evidence>
<reference evidence="4 5" key="1">
    <citation type="journal article" date="2024" name="G3 (Bethesda)">
        <title>Genome assembly of Hibiscus sabdariffa L. provides insights into metabolisms of medicinal natural products.</title>
        <authorList>
            <person name="Kim T."/>
        </authorList>
    </citation>
    <scope>NUCLEOTIDE SEQUENCE [LARGE SCALE GENOMIC DNA]</scope>
    <source>
        <strain evidence="4">TK-2024</strain>
        <tissue evidence="4">Old leaves</tissue>
    </source>
</reference>